<organism evidence="1 2">
    <name type="scientific">Desulfoluna spongiiphila</name>
    <dbReference type="NCBI Taxonomy" id="419481"/>
    <lineage>
        <taxon>Bacteria</taxon>
        <taxon>Pseudomonadati</taxon>
        <taxon>Thermodesulfobacteriota</taxon>
        <taxon>Desulfobacteria</taxon>
        <taxon>Desulfobacterales</taxon>
        <taxon>Desulfolunaceae</taxon>
        <taxon>Desulfoluna</taxon>
    </lineage>
</organism>
<evidence type="ECO:0000313" key="1">
    <source>
        <dbReference type="EMBL" id="SCY75923.1"/>
    </source>
</evidence>
<evidence type="ECO:0000313" key="2">
    <source>
        <dbReference type="Proteomes" id="UP000198870"/>
    </source>
</evidence>
<gene>
    <name evidence="1" type="ORF">SAMN05216233_12048</name>
</gene>
<evidence type="ECO:0008006" key="3">
    <source>
        <dbReference type="Google" id="ProtNLM"/>
    </source>
</evidence>
<dbReference type="EMBL" id="FMUX01000020">
    <property type="protein sequence ID" value="SCY75923.1"/>
    <property type="molecule type" value="Genomic_DNA"/>
</dbReference>
<dbReference type="STRING" id="419481.SAMN05216233_12048"/>
<dbReference type="OrthoDB" id="3265333at2"/>
<sequence length="258" mass="28742">MTENRTHLATRILLKALFPVMKVVVADDPKMTNRFEGISTRVRFTVAGDGGPWGTDVVFEDGVLSVDGAMEGAPEVSFRFKSPEAFNAFMAGKPVIPGIRGWRHPVLIGKMVSLLLAMKILMPDARPKQEEKQRMKVKMIIYMITTALSQYNKGGDPEMSRWTGKQPDRIYQMSVDGEEIAAYVRVKAGKTKAGRGMYTRRRPFVHICFNGVQGALPVLMGDVEFVEALGRQLVTVEGSPEYAANLNDYMQRIQALIV</sequence>
<reference evidence="1 2" key="1">
    <citation type="submission" date="2016-10" db="EMBL/GenBank/DDBJ databases">
        <authorList>
            <person name="de Groot N.N."/>
        </authorList>
    </citation>
    <scope>NUCLEOTIDE SEQUENCE [LARGE SCALE GENOMIC DNA]</scope>
    <source>
        <strain evidence="1 2">AA1</strain>
    </source>
</reference>
<name>A0A1G5IIT8_9BACT</name>
<dbReference type="RefSeq" id="WP_092213892.1">
    <property type="nucleotide sequence ID" value="NZ_FMUX01000020.1"/>
</dbReference>
<accession>A0A1G5IIT8</accession>
<proteinExistence type="predicted"/>
<keyword evidence="2" id="KW-1185">Reference proteome</keyword>
<dbReference type="AlphaFoldDB" id="A0A1G5IIT8"/>
<protein>
    <recommendedName>
        <fullName evidence="3">SCP-2 sterol transfer family protein</fullName>
    </recommendedName>
</protein>
<dbReference type="Proteomes" id="UP000198870">
    <property type="component" value="Unassembled WGS sequence"/>
</dbReference>